<protein>
    <submittedName>
        <fullName evidence="2">PEP-CTERM sorting domain-containing protein</fullName>
    </submittedName>
</protein>
<gene>
    <name evidence="2" type="ORF">ACK2TP_00670</name>
</gene>
<evidence type="ECO:0000259" key="1">
    <source>
        <dbReference type="Pfam" id="PF07589"/>
    </source>
</evidence>
<name>A0ABW9KFE2_9BACT</name>
<accession>A0ABW9KFE2</accession>
<organism evidence="2 3">
    <name type="scientific">Terriglobus aquaticus</name>
    <dbReference type="NCBI Taxonomy" id="940139"/>
    <lineage>
        <taxon>Bacteria</taxon>
        <taxon>Pseudomonadati</taxon>
        <taxon>Acidobacteriota</taxon>
        <taxon>Terriglobia</taxon>
        <taxon>Terriglobales</taxon>
        <taxon>Acidobacteriaceae</taxon>
        <taxon>Terriglobus</taxon>
    </lineage>
</organism>
<dbReference type="EMBL" id="JBJYXY010000001">
    <property type="protein sequence ID" value="MFN2974264.1"/>
    <property type="molecule type" value="Genomic_DNA"/>
</dbReference>
<sequence>MPSLARTSKRSNCLDRKLAVYTLAATAVAAVPQMMHAESITYVPGVNQTVTYTSDPATGQHSTPDVILTLPGTNQSIDFAASGIGNTAAVATGTELLQDTDLDPAALAAGALIDPTATASFGTSGKLSSTTAGKGNFPLNGEAYLGFYFTEADGLHAGWADLTTTGYSDASGAVGYSLTLNSYAYENDPNTSILAGQTVATPEPTSLSLIAMGAAGVAELRRRRRKYAEAA</sequence>
<keyword evidence="3" id="KW-1185">Reference proteome</keyword>
<proteinExistence type="predicted"/>
<evidence type="ECO:0000313" key="3">
    <source>
        <dbReference type="Proteomes" id="UP001634747"/>
    </source>
</evidence>
<comment type="caution">
    <text evidence="2">The sequence shown here is derived from an EMBL/GenBank/DDBJ whole genome shotgun (WGS) entry which is preliminary data.</text>
</comment>
<feature type="domain" description="Ice-binding protein C-terminal" evidence="1">
    <location>
        <begin position="200"/>
        <end position="223"/>
    </location>
</feature>
<evidence type="ECO:0000313" key="2">
    <source>
        <dbReference type="EMBL" id="MFN2974264.1"/>
    </source>
</evidence>
<dbReference type="RefSeq" id="WP_263414166.1">
    <property type="nucleotide sequence ID" value="NZ_BAABBH010000001.1"/>
</dbReference>
<dbReference type="NCBIfam" id="TIGR02595">
    <property type="entry name" value="PEP_CTERM"/>
    <property type="match status" value="1"/>
</dbReference>
<dbReference type="Proteomes" id="UP001634747">
    <property type="component" value="Unassembled WGS sequence"/>
</dbReference>
<dbReference type="InterPro" id="IPR013424">
    <property type="entry name" value="Ice-binding_C"/>
</dbReference>
<reference evidence="2 3" key="1">
    <citation type="submission" date="2024-12" db="EMBL/GenBank/DDBJ databases">
        <authorList>
            <person name="Lee Y."/>
        </authorList>
    </citation>
    <scope>NUCLEOTIDE SEQUENCE [LARGE SCALE GENOMIC DNA]</scope>
    <source>
        <strain evidence="2 3">03SUJ4</strain>
    </source>
</reference>
<dbReference type="Pfam" id="PF07589">
    <property type="entry name" value="PEP-CTERM"/>
    <property type="match status" value="1"/>
</dbReference>